<dbReference type="InterPro" id="IPR007698">
    <property type="entry name" value="AlaDH/PNT_NAD(H)-bd"/>
</dbReference>
<proteinExistence type="inferred from homology"/>
<feature type="domain" description="Alanine dehydrogenase/pyridine nucleotide transhydrogenase NAD(H)-binding" evidence="4">
    <location>
        <begin position="181"/>
        <end position="329"/>
    </location>
</feature>
<gene>
    <name evidence="6" type="primary">ald</name>
    <name evidence="6" type="ORF">PEPS_19880</name>
</gene>
<keyword evidence="3" id="KW-0560">Oxidoreductase</keyword>
<evidence type="ECO:0000259" key="4">
    <source>
        <dbReference type="SMART" id="SM01002"/>
    </source>
</evidence>
<evidence type="ECO:0000256" key="1">
    <source>
        <dbReference type="ARBA" id="ARBA00005689"/>
    </source>
</evidence>
<dbReference type="Pfam" id="PF05222">
    <property type="entry name" value="AlaDh_PNT_N"/>
    <property type="match status" value="1"/>
</dbReference>
<dbReference type="SUPFAM" id="SSF51735">
    <property type="entry name" value="NAD(P)-binding Rossmann-fold domains"/>
    <property type="match status" value="1"/>
</dbReference>
<evidence type="ECO:0000313" key="7">
    <source>
        <dbReference type="Proteomes" id="UP001354989"/>
    </source>
</evidence>
<dbReference type="InterPro" id="IPR036291">
    <property type="entry name" value="NAD(P)-bd_dom_sf"/>
</dbReference>
<dbReference type="EC" id="1.4.1.1" evidence="2"/>
<sequence>MAKNTPFGFSKLAQESLLTQEKPAKIGRQHQAMTIGMPVERSMQENRVALTPDSVGVLVNNGHEVLIETGAGLSSNFDDKEYSERGAKIVYSAEQAFECPIVLKVEPATIQELELMKPHSSLISAIHLGTMSREFLDKVKEKRLTTLGFELLEDKSGGMPVVRAMSEIAGMNALFIASEYLSSVRKGRGVLLGGITGVAPSNVIILGAGTVAEYAARVAFALGANVQIFDNHLYKLRRLKAALAHNVATSTIETETLRSALKQADVVIGAIRPEKGRNRYYVSEEMVASMRPNSVIVDITVDQGGCFETSRPTTHESPIFRKYDVIHYCVPNVPSRVGRTATTALSNIFTPILLKTGDHGGVEAMMFKEDWFLKAVYNYKGCLCNAAIGNKFQMEFKDLKLFAPPSLE</sequence>
<dbReference type="RefSeq" id="WP_332922244.1">
    <property type="nucleotide sequence ID" value="NZ_AP025292.1"/>
</dbReference>
<reference evidence="6 7" key="1">
    <citation type="submission" date="2021-12" db="EMBL/GenBank/DDBJ databases">
        <title>Genome sequencing of bacteria with rrn-lacking chromosome and rrn-plasmid.</title>
        <authorList>
            <person name="Anda M."/>
            <person name="Iwasaki W."/>
        </authorList>
    </citation>
    <scope>NUCLEOTIDE SEQUENCE [LARGE SCALE GENOMIC DNA]</scope>
    <source>
        <strain evidence="6 7">NBRC 101262</strain>
    </source>
</reference>
<evidence type="ECO:0000313" key="6">
    <source>
        <dbReference type="EMBL" id="BDC99707.1"/>
    </source>
</evidence>
<dbReference type="InterPro" id="IPR008141">
    <property type="entry name" value="Ala_DH"/>
</dbReference>
<evidence type="ECO:0000256" key="2">
    <source>
        <dbReference type="ARBA" id="ARBA00012897"/>
    </source>
</evidence>
<dbReference type="PANTHER" id="PTHR42795">
    <property type="entry name" value="ALANINE DEHYDROGENASE"/>
    <property type="match status" value="1"/>
</dbReference>
<evidence type="ECO:0000259" key="5">
    <source>
        <dbReference type="SMART" id="SM01003"/>
    </source>
</evidence>
<dbReference type="Gene3D" id="3.40.50.720">
    <property type="entry name" value="NAD(P)-binding Rossmann-like Domain"/>
    <property type="match status" value="2"/>
</dbReference>
<evidence type="ECO:0000256" key="3">
    <source>
        <dbReference type="ARBA" id="ARBA00023002"/>
    </source>
</evidence>
<dbReference type="PANTHER" id="PTHR42795:SF1">
    <property type="entry name" value="ALANINE DEHYDROGENASE"/>
    <property type="match status" value="1"/>
</dbReference>
<comment type="similarity">
    <text evidence="1">Belongs to the AlaDH/PNT family.</text>
</comment>
<dbReference type="SMART" id="SM01002">
    <property type="entry name" value="AlaDh_PNT_C"/>
    <property type="match status" value="1"/>
</dbReference>
<dbReference type="EMBL" id="AP025292">
    <property type="protein sequence ID" value="BDC99707.1"/>
    <property type="molecule type" value="Genomic_DNA"/>
</dbReference>
<dbReference type="CDD" id="cd05305">
    <property type="entry name" value="L-AlaDH"/>
    <property type="match status" value="1"/>
</dbReference>
<dbReference type="SMART" id="SM01003">
    <property type="entry name" value="AlaDh_PNT_N"/>
    <property type="match status" value="1"/>
</dbReference>
<name>A0ABM7VG78_9BACT</name>
<feature type="domain" description="Alanine dehydrogenase/pyridine nucleotide transhydrogenase N-terminal" evidence="5">
    <location>
        <begin position="36"/>
        <end position="169"/>
    </location>
</feature>
<dbReference type="InterPro" id="IPR007886">
    <property type="entry name" value="AlaDH/PNT_N"/>
</dbReference>
<keyword evidence="7" id="KW-1185">Reference proteome</keyword>
<protein>
    <recommendedName>
        <fullName evidence="2">alanine dehydrogenase</fullName>
        <ecNumber evidence="2">1.4.1.1</ecNumber>
    </recommendedName>
</protein>
<dbReference type="Proteomes" id="UP001354989">
    <property type="component" value="Chromosome"/>
</dbReference>
<dbReference type="SUPFAM" id="SSF52283">
    <property type="entry name" value="Formate/glycerate dehydrogenase catalytic domain-like"/>
    <property type="match status" value="1"/>
</dbReference>
<accession>A0ABM7VG78</accession>
<organism evidence="6 7">
    <name type="scientific">Persicobacter psychrovividus</name>
    <dbReference type="NCBI Taxonomy" id="387638"/>
    <lineage>
        <taxon>Bacteria</taxon>
        <taxon>Pseudomonadati</taxon>
        <taxon>Bacteroidota</taxon>
        <taxon>Cytophagia</taxon>
        <taxon>Cytophagales</taxon>
        <taxon>Persicobacteraceae</taxon>
        <taxon>Persicobacter</taxon>
    </lineage>
</organism>
<dbReference type="Pfam" id="PF01262">
    <property type="entry name" value="AlaDh_PNT_C"/>
    <property type="match status" value="1"/>
</dbReference>